<evidence type="ECO:0000313" key="2">
    <source>
        <dbReference type="EMBL" id="SUT87428.1"/>
    </source>
</evidence>
<feature type="domain" description="GIY-YIG catalytic" evidence="1">
    <location>
        <begin position="22"/>
        <end position="165"/>
    </location>
</feature>
<evidence type="ECO:0000313" key="3">
    <source>
        <dbReference type="Proteomes" id="UP000254649"/>
    </source>
</evidence>
<accession>A0A380TLM7</accession>
<dbReference type="OrthoDB" id="9887224at2"/>
<dbReference type="EMBL" id="UFRQ01000003">
    <property type="protein sequence ID" value="SUT87428.1"/>
    <property type="molecule type" value="Genomic_DNA"/>
</dbReference>
<sequence>MFIRENVCQLRLNLQHIPHNSGVYQWWFLEADAKRLLEPMQSTIDESKIKKESIHNQSYWLMYFGIANKSLNQRAKWHIYQHHSLSAVKSGYLSTLRATLSALLQKPQSQTEQEVNEILDRCYWEWQLDENPKKTEREALSQGYFPLNIQGNKELDQTILKELRKEYKK</sequence>
<dbReference type="InterPro" id="IPR049311">
    <property type="entry name" value="GIY_YIG_cat"/>
</dbReference>
<dbReference type="AlphaFoldDB" id="A0A380TLM7"/>
<proteinExistence type="predicted"/>
<dbReference type="Pfam" id="PF20815">
    <property type="entry name" value="GIY_YIG_2"/>
    <property type="match status" value="1"/>
</dbReference>
<organism evidence="2 3">
    <name type="scientific">[Actinobacillus] rossii</name>
    <dbReference type="NCBI Taxonomy" id="123820"/>
    <lineage>
        <taxon>Bacteria</taxon>
        <taxon>Pseudomonadati</taxon>
        <taxon>Pseudomonadota</taxon>
        <taxon>Gammaproteobacteria</taxon>
        <taxon>Pasteurellales</taxon>
        <taxon>Pasteurellaceae</taxon>
    </lineage>
</organism>
<protein>
    <recommendedName>
        <fullName evidence="1">GIY-YIG catalytic domain-containing protein</fullName>
    </recommendedName>
</protein>
<evidence type="ECO:0000259" key="1">
    <source>
        <dbReference type="Pfam" id="PF20815"/>
    </source>
</evidence>
<name>A0A380TLM7_9PAST</name>
<keyword evidence="3" id="KW-1185">Reference proteome</keyword>
<reference evidence="2 3" key="1">
    <citation type="submission" date="2018-06" db="EMBL/GenBank/DDBJ databases">
        <authorList>
            <consortium name="Pathogen Informatics"/>
            <person name="Doyle S."/>
        </authorList>
    </citation>
    <scope>NUCLEOTIDE SEQUENCE [LARGE SCALE GENOMIC DNA]</scope>
    <source>
        <strain evidence="2 3">NCTC10801</strain>
    </source>
</reference>
<gene>
    <name evidence="2" type="ORF">NCTC10801_00172</name>
</gene>
<dbReference type="Proteomes" id="UP000254649">
    <property type="component" value="Unassembled WGS sequence"/>
</dbReference>